<evidence type="ECO:0000313" key="2">
    <source>
        <dbReference type="EMBL" id="AOX18061.1"/>
    </source>
</evidence>
<dbReference type="KEGG" id="kba:A0U89_02485"/>
<feature type="domain" description="YlxR" evidence="1">
    <location>
        <begin position="1"/>
        <end position="56"/>
    </location>
</feature>
<dbReference type="SUPFAM" id="SSF55315">
    <property type="entry name" value="L30e-like"/>
    <property type="match status" value="1"/>
</dbReference>
<dbReference type="InterPro" id="IPR037465">
    <property type="entry name" value="YlxR"/>
</dbReference>
<dbReference type="PANTHER" id="PTHR34215">
    <property type="entry name" value="BLL0784 PROTEIN"/>
    <property type="match status" value="1"/>
</dbReference>
<dbReference type="InterPro" id="IPR007393">
    <property type="entry name" value="YlxR_dom"/>
</dbReference>
<dbReference type="Pfam" id="PF04296">
    <property type="entry name" value="YlxR"/>
    <property type="match status" value="1"/>
</dbReference>
<dbReference type="EMBL" id="CP014674">
    <property type="protein sequence ID" value="AOX18061.1"/>
    <property type="molecule type" value="Genomic_DNA"/>
</dbReference>
<reference evidence="2 3" key="1">
    <citation type="journal article" date="2016" name="Microb. Cell Fact.">
        <title>Dissection of exopolysaccharide biosynthesis in Kozakia baliensis.</title>
        <authorList>
            <person name="Brandt J.U."/>
            <person name="Jakob F."/>
            <person name="Behr J."/>
            <person name="Geissler A.J."/>
            <person name="Vogel R.F."/>
        </authorList>
    </citation>
    <scope>NUCLEOTIDE SEQUENCE [LARGE SCALE GENOMIC DNA]</scope>
    <source>
        <strain evidence="2 3">DSM 14400</strain>
    </source>
</reference>
<sequence>MLRFVVSPDGMIIPDLAGKLPGRGIWLSAKRDVLETAVTRNVFAKAARRSVQLPDDLVLILVEALKRRVADSLGLARRAGQAICGFVKCREWIAAGKAGLVVQGAGGSPDELRRLLSGARELPVATLSSEMLATAFGREHAVYAVLAPGALALRLMAEHERFLGLTEGSVPGPRAVRSGREQAGI</sequence>
<dbReference type="STRING" id="153496.A0U89_02485"/>
<dbReference type="SUPFAM" id="SSF64376">
    <property type="entry name" value="YlxR-like"/>
    <property type="match status" value="1"/>
</dbReference>
<dbReference type="Proteomes" id="UP000179145">
    <property type="component" value="Chromosome"/>
</dbReference>
<protein>
    <recommendedName>
        <fullName evidence="1">YlxR domain-containing protein</fullName>
    </recommendedName>
</protein>
<dbReference type="eggNOG" id="COG2740">
    <property type="taxonomic scope" value="Bacteria"/>
</dbReference>
<dbReference type="InterPro" id="IPR035931">
    <property type="entry name" value="YlxR-like_sf"/>
</dbReference>
<organism evidence="2 3">
    <name type="scientific">Kozakia baliensis</name>
    <dbReference type="NCBI Taxonomy" id="153496"/>
    <lineage>
        <taxon>Bacteria</taxon>
        <taxon>Pseudomonadati</taxon>
        <taxon>Pseudomonadota</taxon>
        <taxon>Alphaproteobacteria</taxon>
        <taxon>Acetobacterales</taxon>
        <taxon>Acetobacteraceae</taxon>
        <taxon>Kozakia</taxon>
    </lineage>
</organism>
<evidence type="ECO:0000313" key="3">
    <source>
        <dbReference type="Proteomes" id="UP000179145"/>
    </source>
</evidence>
<dbReference type="Gene3D" id="3.30.1330.30">
    <property type="match status" value="1"/>
</dbReference>
<dbReference type="PANTHER" id="PTHR34215:SF1">
    <property type="entry name" value="YLXR DOMAIN-CONTAINING PROTEIN"/>
    <property type="match status" value="1"/>
</dbReference>
<proteinExistence type="predicted"/>
<name>A0A1D8UWV9_9PROT</name>
<dbReference type="Gene3D" id="3.30.1230.10">
    <property type="entry name" value="YlxR-like"/>
    <property type="match status" value="1"/>
</dbReference>
<dbReference type="AlphaFoldDB" id="A0A1D8UWV9"/>
<dbReference type="InterPro" id="IPR029064">
    <property type="entry name" value="Ribosomal_eL30-like_sf"/>
</dbReference>
<accession>A0A1D8UWV9</accession>
<keyword evidence="3" id="KW-1185">Reference proteome</keyword>
<evidence type="ECO:0000259" key="1">
    <source>
        <dbReference type="Pfam" id="PF04296"/>
    </source>
</evidence>
<gene>
    <name evidence="2" type="ORF">A0U89_02485</name>
</gene>